<evidence type="ECO:0000256" key="7">
    <source>
        <dbReference type="ARBA" id="ARBA00023136"/>
    </source>
</evidence>
<dbReference type="SUPFAM" id="SSF52540">
    <property type="entry name" value="P-loop containing nucleoside triphosphate hydrolases"/>
    <property type="match status" value="2"/>
</dbReference>
<reference evidence="12" key="1">
    <citation type="submission" date="2018-03" db="EMBL/GenBank/DDBJ databases">
        <authorList>
            <person name="Keele B.F."/>
        </authorList>
    </citation>
    <scope>NUCLEOTIDE SEQUENCE</scope>
</reference>
<dbReference type="GO" id="GO:0016558">
    <property type="term" value="P:protein import into peroxisome matrix"/>
    <property type="evidence" value="ECO:0007669"/>
    <property type="project" value="TreeGrafter"/>
</dbReference>
<dbReference type="InterPro" id="IPR003593">
    <property type="entry name" value="AAA+_ATPase"/>
</dbReference>
<dbReference type="PROSITE" id="PS00674">
    <property type="entry name" value="AAA"/>
    <property type="match status" value="1"/>
</dbReference>
<keyword evidence="6" id="KW-0067">ATP-binding</keyword>
<dbReference type="InterPro" id="IPR050168">
    <property type="entry name" value="AAA_ATPase_domain"/>
</dbReference>
<proteinExistence type="inferred from homology"/>
<keyword evidence="7" id="KW-0472">Membrane</keyword>
<evidence type="ECO:0000313" key="12">
    <source>
        <dbReference type="EMBL" id="AXF50743.1"/>
    </source>
</evidence>
<feature type="domain" description="AAA+ ATPase" evidence="11">
    <location>
        <begin position="853"/>
        <end position="999"/>
    </location>
</feature>
<keyword evidence="5" id="KW-0378">Hydrolase</keyword>
<evidence type="ECO:0000256" key="1">
    <source>
        <dbReference type="ARBA" id="ARBA00004370"/>
    </source>
</evidence>
<dbReference type="AlphaFoldDB" id="A0A345BJX2"/>
<dbReference type="Pfam" id="PF00004">
    <property type="entry name" value="AAA"/>
    <property type="match status" value="2"/>
</dbReference>
<evidence type="ECO:0000256" key="5">
    <source>
        <dbReference type="ARBA" id="ARBA00022801"/>
    </source>
</evidence>
<comment type="similarity">
    <text evidence="2">Belongs to the AAA ATPase family.</text>
</comment>
<sequence length="1139" mass="124106">MTRLASSSLPSIQASLSLLDTLSSHEVVVAQDVWEFLLFSASLETSQSSSVDRLVVSLAIHNSSPLVHQCILSSHLAWARPSLSSNHSLAPGTVAISRRLKATSNEAEALSCSVSAVSPVRLAQVSAIISGDDVLAPEELVRIERVLHSGVHLFGTGDILCSVCLEDAQSCDSHPRSRQLHIAGTDPVSQGYCTGGKTRLLLVLQDSSERILHSPEIVEETSSEASSSDGDFTINENFFANSVLQKLEPVPAGSSPQIMPKEDGLQTAGPKSLSVRRLPRCSTRHFDESYSLFVTTEDLGRLGIFSGDWASSILVIAPVLMLTVQQCTVSSCKGYSRLVQVIGFAAPNRMSVYGSPQLLYNSGVKRMQGDNTLSIHASPFGSGPPPIPVARSVTLARVASPLSQDKAYYTTMLRSLRRKLEDTKCLVKKGDIVTVDICIDNPWGLPECDDESMLEELDESLRKRIISRKGHISDVVHFFVSNIEHDVAKPDSLDLRSDGISRSSAFGELGCWIDPSSTRVVQTGLEQLLSPPEEPDLLTSRSEIDASSYKEHFSKLFELISAVLEDKAAELGLEVTVLLKGPTGPVMRAVVEAVAAHLGYHVEETSAYDILGETEAKTEATLRELFDFVAACSPCILFLSDIDGWMGVTQGDVNKGESIGSRFQAWRLTISSEPSIVRVFHECVDKLRTSWKQSGYPVLVVATTSNADRLSASMLSCFKHELEFEVPDESKRLALLESLLDAGSLSADVSLKELSVGTAAFTDNDLIDLVYQMRLSATERALNSVPEESLESVKSIHDGGIILNADDFDKAIDKARTAFSQNIGAPLIPSVSWDDVGGLAQVKQDILDTVQLPLENPSLFADGLKQRSGTGKTLVAKAVATSCSLNFLSVKGPELLNMYIGESEANVRRVFQQAREAKPCVIFFDELDSIAPKRGNHGDSGGVMDRIVSQLLAELDGMSSSKVGADVFVIGATNRPDLLDSALLRPGRFDRLLYLGVSDTHEAQSSILEALTRKFRLDPQLNLRDIAERCPFNYTGADFYALCSDAMLKAMVRKAQSVEATLDRINRERSIPNQHYPLTPQYYLSEMASSSETDVVVSLEDFGDALRELVPSVSQAEMDHYREIQKRFSQGFENHPTNA</sequence>
<evidence type="ECO:0000256" key="9">
    <source>
        <dbReference type="ARBA" id="ARBA00034920"/>
    </source>
</evidence>
<dbReference type="InterPro" id="IPR056995">
    <property type="entry name" value="PEX6_4th_dom"/>
</dbReference>
<evidence type="ECO:0000256" key="3">
    <source>
        <dbReference type="ARBA" id="ARBA00022593"/>
    </source>
</evidence>
<evidence type="ECO:0000259" key="11">
    <source>
        <dbReference type="SMART" id="SM00382"/>
    </source>
</evidence>
<dbReference type="GO" id="GO:0005524">
    <property type="term" value="F:ATP binding"/>
    <property type="evidence" value="ECO:0007669"/>
    <property type="project" value="UniProtKB-KW"/>
</dbReference>
<dbReference type="EMBL" id="MH037241">
    <property type="protein sequence ID" value="AXF50743.1"/>
    <property type="molecule type" value="Genomic_DNA"/>
</dbReference>
<keyword evidence="4" id="KW-0547">Nucleotide-binding</keyword>
<protein>
    <recommendedName>
        <fullName evidence="8">Peroxisomal ATPase PEX6</fullName>
    </recommendedName>
    <alternativeName>
        <fullName evidence="9">Peroxin-6</fullName>
    </alternativeName>
</protein>
<dbReference type="FunFam" id="1.10.8.60:FF:000039">
    <property type="entry name" value="peroxisome biogenesis factor 6"/>
    <property type="match status" value="1"/>
</dbReference>
<keyword evidence="3" id="KW-0962">Peroxisome biogenesis</keyword>
<dbReference type="SMART" id="SM00382">
    <property type="entry name" value="AAA"/>
    <property type="match status" value="1"/>
</dbReference>
<organism evidence="12">
    <name type="scientific">Inonotus obliquus</name>
    <dbReference type="NCBI Taxonomy" id="167356"/>
    <lineage>
        <taxon>Eukaryota</taxon>
        <taxon>Fungi</taxon>
        <taxon>Dikarya</taxon>
        <taxon>Basidiomycota</taxon>
        <taxon>Agaricomycotina</taxon>
        <taxon>Agaricomycetes</taxon>
        <taxon>Hymenochaetales</taxon>
        <taxon>Hymenochaetaceae</taxon>
        <taxon>Inonotus</taxon>
    </lineage>
</organism>
<dbReference type="Gene3D" id="3.40.50.300">
    <property type="entry name" value="P-loop containing nucleotide triphosphate hydrolases"/>
    <property type="match status" value="2"/>
</dbReference>
<dbReference type="InterPro" id="IPR027417">
    <property type="entry name" value="P-loop_NTPase"/>
</dbReference>
<dbReference type="Gene3D" id="1.10.8.60">
    <property type="match status" value="2"/>
</dbReference>
<evidence type="ECO:0000256" key="8">
    <source>
        <dbReference type="ARBA" id="ARBA00034811"/>
    </source>
</evidence>
<comment type="catalytic activity">
    <reaction evidence="10">
        <text>ATP + H2O = ADP + phosphate + H(+)</text>
        <dbReference type="Rhea" id="RHEA:13065"/>
        <dbReference type="ChEBI" id="CHEBI:15377"/>
        <dbReference type="ChEBI" id="CHEBI:15378"/>
        <dbReference type="ChEBI" id="CHEBI:30616"/>
        <dbReference type="ChEBI" id="CHEBI:43474"/>
        <dbReference type="ChEBI" id="CHEBI:456216"/>
    </reaction>
    <physiologicalReaction direction="left-to-right" evidence="10">
        <dbReference type="Rhea" id="RHEA:13066"/>
    </physiologicalReaction>
</comment>
<dbReference type="CDD" id="cd19527">
    <property type="entry name" value="RecA-like_PEX6_r2"/>
    <property type="match status" value="1"/>
</dbReference>
<evidence type="ECO:0000256" key="4">
    <source>
        <dbReference type="ARBA" id="ARBA00022741"/>
    </source>
</evidence>
<comment type="subcellular location">
    <subcellularLocation>
        <location evidence="1">Membrane</location>
    </subcellularLocation>
</comment>
<evidence type="ECO:0000256" key="10">
    <source>
        <dbReference type="ARBA" id="ARBA00048778"/>
    </source>
</evidence>
<dbReference type="FunFam" id="3.40.50.300:FF:000109">
    <property type="entry name" value="Peroxisomal biogenesis factor 6"/>
    <property type="match status" value="1"/>
</dbReference>
<evidence type="ECO:0000256" key="2">
    <source>
        <dbReference type="ARBA" id="ARBA00006914"/>
    </source>
</evidence>
<dbReference type="GO" id="GO:0016887">
    <property type="term" value="F:ATP hydrolysis activity"/>
    <property type="evidence" value="ECO:0007669"/>
    <property type="project" value="InterPro"/>
</dbReference>
<dbReference type="InterPro" id="IPR047533">
    <property type="entry name" value="RecA-like_PEX6_r2"/>
</dbReference>
<evidence type="ECO:0000256" key="6">
    <source>
        <dbReference type="ARBA" id="ARBA00022840"/>
    </source>
</evidence>
<dbReference type="GO" id="GO:0005829">
    <property type="term" value="C:cytosol"/>
    <property type="evidence" value="ECO:0007669"/>
    <property type="project" value="TreeGrafter"/>
</dbReference>
<dbReference type="PANTHER" id="PTHR23077">
    <property type="entry name" value="AAA-FAMILY ATPASE"/>
    <property type="match status" value="1"/>
</dbReference>
<name>A0A345BJX2_9AGAM</name>
<dbReference type="InterPro" id="IPR003959">
    <property type="entry name" value="ATPase_AAA_core"/>
</dbReference>
<dbReference type="GO" id="GO:0005778">
    <property type="term" value="C:peroxisomal membrane"/>
    <property type="evidence" value="ECO:0007669"/>
    <property type="project" value="TreeGrafter"/>
</dbReference>
<dbReference type="PANTHER" id="PTHR23077:SF9">
    <property type="entry name" value="PEROXISOMAL ATPASE PEX6"/>
    <property type="match status" value="1"/>
</dbReference>
<dbReference type="InterPro" id="IPR003960">
    <property type="entry name" value="ATPase_AAA_CS"/>
</dbReference>
<dbReference type="Pfam" id="PF23315">
    <property type="entry name" value="PEX6_4th"/>
    <property type="match status" value="1"/>
</dbReference>
<accession>A0A345BJX2</accession>